<dbReference type="InParanoid" id="A0A194R2A8"/>
<organism evidence="2 3">
    <name type="scientific">Papilio machaon</name>
    <name type="common">Old World swallowtail butterfly</name>
    <dbReference type="NCBI Taxonomy" id="76193"/>
    <lineage>
        <taxon>Eukaryota</taxon>
        <taxon>Metazoa</taxon>
        <taxon>Ecdysozoa</taxon>
        <taxon>Arthropoda</taxon>
        <taxon>Hexapoda</taxon>
        <taxon>Insecta</taxon>
        <taxon>Pterygota</taxon>
        <taxon>Neoptera</taxon>
        <taxon>Endopterygota</taxon>
        <taxon>Lepidoptera</taxon>
        <taxon>Glossata</taxon>
        <taxon>Ditrysia</taxon>
        <taxon>Papilionoidea</taxon>
        <taxon>Papilionidae</taxon>
        <taxon>Papilioninae</taxon>
        <taxon>Papilio</taxon>
    </lineage>
</organism>
<dbReference type="AlphaFoldDB" id="A0A194R2A8"/>
<evidence type="ECO:0000313" key="3">
    <source>
        <dbReference type="Proteomes" id="UP000053240"/>
    </source>
</evidence>
<feature type="region of interest" description="Disordered" evidence="1">
    <location>
        <begin position="1"/>
        <end position="20"/>
    </location>
</feature>
<name>A0A194R2A8_PAPMA</name>
<dbReference type="EMBL" id="KQ460855">
    <property type="protein sequence ID" value="KPJ11923.1"/>
    <property type="molecule type" value="Genomic_DNA"/>
</dbReference>
<dbReference type="Proteomes" id="UP000053240">
    <property type="component" value="Unassembled WGS sequence"/>
</dbReference>
<proteinExistence type="predicted"/>
<accession>A0A194R2A8</accession>
<evidence type="ECO:0000313" key="2">
    <source>
        <dbReference type="EMBL" id="KPJ11923.1"/>
    </source>
</evidence>
<sequence>MVGVGVAEGGGGGAGGGPPEGYYGDYYPPEYYVPPEMCPHPQHPQHAHMCAVHTEYGRVFISLEIEVRPPTGLKLDGAVTGRSHVG</sequence>
<protein>
    <submittedName>
        <fullName evidence="2">Uncharacterized protein</fullName>
    </submittedName>
</protein>
<evidence type="ECO:0000256" key="1">
    <source>
        <dbReference type="SAM" id="MobiDB-lite"/>
    </source>
</evidence>
<dbReference type="STRING" id="76193.A0A194R2A8"/>
<reference evidence="2 3" key="1">
    <citation type="journal article" date="2015" name="Nat. Commun.">
        <title>Outbred genome sequencing and CRISPR/Cas9 gene editing in butterflies.</title>
        <authorList>
            <person name="Li X."/>
            <person name="Fan D."/>
            <person name="Zhang W."/>
            <person name="Liu G."/>
            <person name="Zhang L."/>
            <person name="Zhao L."/>
            <person name="Fang X."/>
            <person name="Chen L."/>
            <person name="Dong Y."/>
            <person name="Chen Y."/>
            <person name="Ding Y."/>
            <person name="Zhao R."/>
            <person name="Feng M."/>
            <person name="Zhu Y."/>
            <person name="Feng Y."/>
            <person name="Jiang X."/>
            <person name="Zhu D."/>
            <person name="Xiang H."/>
            <person name="Feng X."/>
            <person name="Li S."/>
            <person name="Wang J."/>
            <person name="Zhang G."/>
            <person name="Kronforst M.R."/>
            <person name="Wang W."/>
        </authorList>
    </citation>
    <scope>NUCLEOTIDE SEQUENCE [LARGE SCALE GENOMIC DNA]</scope>
    <source>
        <strain evidence="2">Ya'a_city_454_Pm</strain>
        <tissue evidence="2">Whole body</tissue>
    </source>
</reference>
<feature type="compositionally biased region" description="Gly residues" evidence="1">
    <location>
        <begin position="1"/>
        <end position="19"/>
    </location>
</feature>
<keyword evidence="3" id="KW-1185">Reference proteome</keyword>
<gene>
    <name evidence="2" type="ORF">RR48_09860</name>
</gene>